<feature type="compositionally biased region" description="Basic and acidic residues" evidence="6">
    <location>
        <begin position="140"/>
        <end position="156"/>
    </location>
</feature>
<sequence>LKDEQISCAVFNSNGSRIYCGTTHGRVMIVDHHSWTLLDQQLITKNSSVKSIVLSRCGKFLLTNCSDRVVRYIQIKDDDKLQIRDFKIVVISLVGHVFVLSEYIRTALRRKAGVHAVLATTRNMCVQVRCEYVRKRGRKGRGEGRGGRKIAKDSKQNDTAAAHKHTCKISIWRRLSLTYWCEKKSVCFYILKQLCLWLFFFFCEILFVIATLLACLHCHWHPIENILVSVLGNGEILIWSEQRKDNWCAFAPYFQVLNENVWAIHSDNETARKEKEREREKENEKNAKEDIELKNEIDIFTADTFLSNQFSEDELAVDVIVERKINYPNPENCDTGVNKDLDFDLDEPPPLIAYPFIIKTCEKKNDSVCDQKNRQANKNSEPTKKKEKTKKIDKGVTKLQKKEKEKKEKSVKLKERKTLGLQSGVVDKNATECSDHVVAKTNKVKNKYNNQSDPKLVKDADALPQHFVTRSEDENVTSRNDVMMLGLPSPTDIFSHINAAHYSLLSSPFQSVHTPQPFLTTAPNDQAGNTTRVVYMLPGNFDGTLAPNTNPTINDGRSNVNNTDTNKRDASNEIPIALTLSALTSHLSTATSSGINLSSTNPTSTSGPSASGNAFIYASYAPTSVPVSMGVGVPVSTLTVPTISIPFSVGSHPNPPQSQTFAIGQPLHHSNSIANTMQIHYALPTTNVSFVPIPTIPTSNVNMNMNLVGNETSAMGSAQNVIHCLPMHTIQRNKNEFGNICQESNVVPAPTINMPDNNISRKKKHLLENKTQPVTKVCRFEKKGFICSFTEKIKHTKPDSSKHKQSEPGKKSFPPNRR</sequence>
<dbReference type="AlphaFoldDB" id="X6NP53"/>
<organism evidence="8 9">
    <name type="scientific">Reticulomyxa filosa</name>
    <dbReference type="NCBI Taxonomy" id="46433"/>
    <lineage>
        <taxon>Eukaryota</taxon>
        <taxon>Sar</taxon>
        <taxon>Rhizaria</taxon>
        <taxon>Retaria</taxon>
        <taxon>Foraminifera</taxon>
        <taxon>Monothalamids</taxon>
        <taxon>Reticulomyxidae</taxon>
        <taxon>Reticulomyxa</taxon>
    </lineage>
</organism>
<reference evidence="8 9" key="1">
    <citation type="journal article" date="2013" name="Curr. Biol.">
        <title>The Genome of the Foraminiferan Reticulomyxa filosa.</title>
        <authorList>
            <person name="Glockner G."/>
            <person name="Hulsmann N."/>
            <person name="Schleicher M."/>
            <person name="Noegel A.A."/>
            <person name="Eichinger L."/>
            <person name="Gallinger C."/>
            <person name="Pawlowski J."/>
            <person name="Sierra R."/>
            <person name="Euteneuer U."/>
            <person name="Pillet L."/>
            <person name="Moustafa A."/>
            <person name="Platzer M."/>
            <person name="Groth M."/>
            <person name="Szafranski K."/>
            <person name="Schliwa M."/>
        </authorList>
    </citation>
    <scope>NUCLEOTIDE SEQUENCE [LARGE SCALE GENOMIC DNA]</scope>
</reference>
<evidence type="ECO:0000256" key="4">
    <source>
        <dbReference type="ARBA" id="ARBA00023242"/>
    </source>
</evidence>
<dbReference type="OrthoDB" id="196858at2759"/>
<feature type="compositionally biased region" description="Basic and acidic residues" evidence="6">
    <location>
        <begin position="792"/>
        <end position="810"/>
    </location>
</feature>
<feature type="region of interest" description="Disordered" evidence="6">
    <location>
        <begin position="792"/>
        <end position="818"/>
    </location>
</feature>
<keyword evidence="7" id="KW-0812">Transmembrane</keyword>
<dbReference type="Gene3D" id="2.130.10.10">
    <property type="entry name" value="YVTN repeat-like/Quinoprotein amine dehydrogenase"/>
    <property type="match status" value="1"/>
</dbReference>
<feature type="region of interest" description="Disordered" evidence="6">
    <location>
        <begin position="138"/>
        <end position="157"/>
    </location>
</feature>
<name>X6NP53_RETFI</name>
<proteinExistence type="predicted"/>
<feature type="region of interest" description="Disordered" evidence="6">
    <location>
        <begin position="370"/>
        <end position="412"/>
    </location>
</feature>
<dbReference type="PANTHER" id="PTHR44040:SF1">
    <property type="entry name" value="RETINOBLASTOMA-BINDING PROTEIN 5"/>
    <property type="match status" value="1"/>
</dbReference>
<keyword evidence="5" id="KW-0175">Coiled coil</keyword>
<dbReference type="GO" id="GO:0048188">
    <property type="term" value="C:Set1C/COMPASS complex"/>
    <property type="evidence" value="ECO:0007669"/>
    <property type="project" value="InterPro"/>
</dbReference>
<feature type="compositionally biased region" description="Polar residues" evidence="6">
    <location>
        <begin position="548"/>
        <end position="564"/>
    </location>
</feature>
<evidence type="ECO:0000256" key="3">
    <source>
        <dbReference type="ARBA" id="ARBA00022737"/>
    </source>
</evidence>
<keyword evidence="9" id="KW-1185">Reference proteome</keyword>
<dbReference type="InterPro" id="IPR037850">
    <property type="entry name" value="RBBP5/Swd1"/>
</dbReference>
<comment type="caution">
    <text evidence="8">The sequence shown here is derived from an EMBL/GenBank/DDBJ whole genome shotgun (WGS) entry which is preliminary data.</text>
</comment>
<feature type="region of interest" description="Disordered" evidence="6">
    <location>
        <begin position="548"/>
        <end position="568"/>
    </location>
</feature>
<feature type="non-terminal residue" evidence="8">
    <location>
        <position position="1"/>
    </location>
</feature>
<evidence type="ECO:0000313" key="9">
    <source>
        <dbReference type="Proteomes" id="UP000023152"/>
    </source>
</evidence>
<dbReference type="InterPro" id="IPR015943">
    <property type="entry name" value="WD40/YVTN_repeat-like_dom_sf"/>
</dbReference>
<keyword evidence="2" id="KW-0853">WD repeat</keyword>
<evidence type="ECO:0000256" key="2">
    <source>
        <dbReference type="ARBA" id="ARBA00022574"/>
    </source>
</evidence>
<feature type="compositionally biased region" description="Basic and acidic residues" evidence="6">
    <location>
        <begin position="390"/>
        <end position="412"/>
    </location>
</feature>
<feature type="coiled-coil region" evidence="5">
    <location>
        <begin position="268"/>
        <end position="297"/>
    </location>
</feature>
<accession>X6NP53</accession>
<evidence type="ECO:0000256" key="5">
    <source>
        <dbReference type="SAM" id="Coils"/>
    </source>
</evidence>
<dbReference type="InterPro" id="IPR036322">
    <property type="entry name" value="WD40_repeat_dom_sf"/>
</dbReference>
<keyword evidence="4" id="KW-0539">Nucleus</keyword>
<dbReference type="Proteomes" id="UP000023152">
    <property type="component" value="Unassembled WGS sequence"/>
</dbReference>
<keyword evidence="3" id="KW-0677">Repeat</keyword>
<dbReference type="EMBL" id="ASPP01007432">
    <property type="protein sequence ID" value="ETO27152.1"/>
    <property type="molecule type" value="Genomic_DNA"/>
</dbReference>
<evidence type="ECO:0000256" key="6">
    <source>
        <dbReference type="SAM" id="MobiDB-lite"/>
    </source>
</evidence>
<gene>
    <name evidence="8" type="ORF">RFI_09981</name>
</gene>
<dbReference type="SUPFAM" id="SSF50978">
    <property type="entry name" value="WD40 repeat-like"/>
    <property type="match status" value="1"/>
</dbReference>
<evidence type="ECO:0000256" key="1">
    <source>
        <dbReference type="ARBA" id="ARBA00004123"/>
    </source>
</evidence>
<evidence type="ECO:0000256" key="7">
    <source>
        <dbReference type="SAM" id="Phobius"/>
    </source>
</evidence>
<feature type="transmembrane region" description="Helical" evidence="7">
    <location>
        <begin position="194"/>
        <end position="214"/>
    </location>
</feature>
<comment type="subcellular location">
    <subcellularLocation>
        <location evidence="1">Nucleus</location>
    </subcellularLocation>
</comment>
<protein>
    <submittedName>
        <fullName evidence="8">WD-40 repeat-containing protein</fullName>
    </submittedName>
</protein>
<keyword evidence="7" id="KW-1133">Transmembrane helix</keyword>
<keyword evidence="7" id="KW-0472">Membrane</keyword>
<dbReference type="PANTHER" id="PTHR44040">
    <property type="entry name" value="RETINOBLASTOMA-BINDING PROTEIN 5"/>
    <property type="match status" value="1"/>
</dbReference>
<evidence type="ECO:0000313" key="8">
    <source>
        <dbReference type="EMBL" id="ETO27152.1"/>
    </source>
</evidence>